<name>A0A4T0IBM7_WALIC</name>
<dbReference type="InterPro" id="IPR032319">
    <property type="entry name" value="CLP1_P"/>
</dbReference>
<dbReference type="Gene3D" id="2.60.120.1030">
    <property type="entry name" value="Clp1, DNA binding domain"/>
    <property type="match status" value="1"/>
</dbReference>
<organism evidence="11 12">
    <name type="scientific">Wallemia ichthyophaga</name>
    <dbReference type="NCBI Taxonomy" id="245174"/>
    <lineage>
        <taxon>Eukaryota</taxon>
        <taxon>Fungi</taxon>
        <taxon>Dikarya</taxon>
        <taxon>Basidiomycota</taxon>
        <taxon>Wallemiomycotina</taxon>
        <taxon>Wallemiomycetes</taxon>
        <taxon>Wallemiales</taxon>
        <taxon>Wallemiaceae</taxon>
        <taxon>Wallemia</taxon>
    </lineage>
</organism>
<dbReference type="InterPro" id="IPR036457">
    <property type="entry name" value="PPM-type-like_dom_sf"/>
</dbReference>
<evidence type="ECO:0000256" key="7">
    <source>
        <dbReference type="ARBA" id="ARBA00023242"/>
    </source>
</evidence>
<keyword evidence="7 8" id="KW-0539">Nucleus</keyword>
<feature type="binding site" evidence="8">
    <location>
        <position position="912"/>
    </location>
    <ligand>
        <name>ATP</name>
        <dbReference type="ChEBI" id="CHEBI:30616"/>
    </ligand>
</feature>
<dbReference type="GO" id="GO:0005524">
    <property type="term" value="F:ATP binding"/>
    <property type="evidence" value="ECO:0007669"/>
    <property type="project" value="UniProtKB-UniRule"/>
</dbReference>
<dbReference type="InterPro" id="IPR028606">
    <property type="entry name" value="Clp1"/>
</dbReference>
<dbReference type="InterPro" id="IPR027417">
    <property type="entry name" value="P-loop_NTPase"/>
</dbReference>
<feature type="compositionally biased region" description="Pro residues" evidence="9">
    <location>
        <begin position="484"/>
        <end position="494"/>
    </location>
</feature>
<feature type="domain" description="PPM-type phosphatase" evidence="10">
    <location>
        <begin position="59"/>
        <end position="297"/>
    </location>
</feature>
<dbReference type="InterPro" id="IPR038239">
    <property type="entry name" value="Clp1_N_sf"/>
</dbReference>
<evidence type="ECO:0000256" key="1">
    <source>
        <dbReference type="ARBA" id="ARBA00004123"/>
    </source>
</evidence>
<dbReference type="GO" id="GO:0051731">
    <property type="term" value="F:polynucleotide 5'-hydroxyl-kinase activity"/>
    <property type="evidence" value="ECO:0007669"/>
    <property type="project" value="InterPro"/>
</dbReference>
<dbReference type="SUPFAM" id="SSF81606">
    <property type="entry name" value="PP2C-like"/>
    <property type="match status" value="1"/>
</dbReference>
<feature type="compositionally biased region" description="Low complexity" evidence="9">
    <location>
        <begin position="340"/>
        <end position="354"/>
    </location>
</feature>
<comment type="caution">
    <text evidence="11">The sequence shown here is derived from an EMBL/GenBank/DDBJ whole genome shotgun (WGS) entry which is preliminary data.</text>
</comment>
<feature type="compositionally biased region" description="Low complexity" evidence="9">
    <location>
        <begin position="659"/>
        <end position="674"/>
    </location>
</feature>
<keyword evidence="5 8" id="KW-0547">Nucleotide-binding</keyword>
<evidence type="ECO:0000256" key="4">
    <source>
        <dbReference type="ARBA" id="ARBA00022664"/>
    </source>
</evidence>
<dbReference type="Gene3D" id="3.60.40.10">
    <property type="entry name" value="PPM-type phosphatase domain"/>
    <property type="match status" value="1"/>
</dbReference>
<evidence type="ECO:0000259" key="10">
    <source>
        <dbReference type="PROSITE" id="PS51746"/>
    </source>
</evidence>
<dbReference type="InterPro" id="IPR045116">
    <property type="entry name" value="Clp1/Grc3"/>
</dbReference>
<dbReference type="Gene3D" id="3.40.50.300">
    <property type="entry name" value="P-loop containing nucleotide triphosphate hydrolases"/>
    <property type="match status" value="1"/>
</dbReference>
<evidence type="ECO:0000256" key="6">
    <source>
        <dbReference type="ARBA" id="ARBA00022840"/>
    </source>
</evidence>
<feature type="region of interest" description="Disordered" evidence="9">
    <location>
        <begin position="651"/>
        <end position="683"/>
    </location>
</feature>
<dbReference type="InterPro" id="IPR038238">
    <property type="entry name" value="Clp1_C_sf"/>
</dbReference>
<gene>
    <name evidence="8" type="primary">CLP1</name>
    <name evidence="11" type="ORF">E3P90_01766</name>
</gene>
<dbReference type="Pfam" id="PF16573">
    <property type="entry name" value="CLP1_N"/>
    <property type="match status" value="1"/>
</dbReference>
<comment type="subcellular location">
    <subcellularLocation>
        <location evidence="1 8">Nucleus</location>
    </subcellularLocation>
</comment>
<feature type="binding site" evidence="8">
    <location>
        <position position="872"/>
    </location>
    <ligand>
        <name>ATP</name>
        <dbReference type="ChEBI" id="CHEBI:30616"/>
    </ligand>
</feature>
<protein>
    <recommendedName>
        <fullName evidence="3">Polynucleotide 5'-hydroxyl-kinase GRC3</fullName>
    </recommendedName>
    <alternativeName>
        <fullName evidence="2">Polynucleotide 5'-hydroxyl-kinase grc3</fullName>
    </alternativeName>
</protein>
<evidence type="ECO:0000256" key="8">
    <source>
        <dbReference type="HAMAP-Rule" id="MF_03035"/>
    </source>
</evidence>
<dbReference type="PANTHER" id="PTHR12755">
    <property type="entry name" value="CLEAVAGE/POLYADENYLATION FACTOR IA SUBUNIT CLP1P"/>
    <property type="match status" value="1"/>
</dbReference>
<dbReference type="GO" id="GO:0006388">
    <property type="term" value="P:tRNA splicing, via endonucleolytic cleavage and ligation"/>
    <property type="evidence" value="ECO:0007669"/>
    <property type="project" value="TreeGrafter"/>
</dbReference>
<dbReference type="GO" id="GO:0005849">
    <property type="term" value="C:mRNA cleavage factor complex"/>
    <property type="evidence" value="ECO:0007669"/>
    <property type="project" value="UniProtKB-UniRule"/>
</dbReference>
<dbReference type="HAMAP" id="MF_03035">
    <property type="entry name" value="Clp1"/>
    <property type="match status" value="1"/>
</dbReference>
<keyword evidence="4 8" id="KW-0507">mRNA processing</keyword>
<evidence type="ECO:0000256" key="5">
    <source>
        <dbReference type="ARBA" id="ARBA00022741"/>
    </source>
</evidence>
<dbReference type="Proteomes" id="UP000306954">
    <property type="component" value="Unassembled WGS sequence"/>
</dbReference>
<dbReference type="GO" id="GO:0031124">
    <property type="term" value="P:mRNA 3'-end processing"/>
    <property type="evidence" value="ECO:0007669"/>
    <property type="project" value="UniProtKB-UniRule"/>
</dbReference>
<dbReference type="Gene3D" id="2.40.30.330">
    <property type="entry name" value="Pre-mRNA cleavage complex subunit Clp1, C-terminal domain"/>
    <property type="match status" value="1"/>
</dbReference>
<feature type="compositionally biased region" description="Polar residues" evidence="9">
    <location>
        <begin position="463"/>
        <end position="477"/>
    </location>
</feature>
<feature type="binding site" evidence="8">
    <location>
        <begin position="998"/>
        <end position="1003"/>
    </location>
    <ligand>
        <name>ATP</name>
        <dbReference type="ChEBI" id="CHEBI:30616"/>
    </ligand>
</feature>
<reference evidence="11 12" key="1">
    <citation type="submission" date="2019-03" db="EMBL/GenBank/DDBJ databases">
        <title>Sequencing 23 genomes of Wallemia ichthyophaga.</title>
        <authorList>
            <person name="Gostincar C."/>
        </authorList>
    </citation>
    <scope>NUCLEOTIDE SEQUENCE [LARGE SCALE GENOMIC DNA]</scope>
    <source>
        <strain evidence="11 12">EXF-8621</strain>
    </source>
</reference>
<evidence type="ECO:0000256" key="3">
    <source>
        <dbReference type="ARBA" id="ARBA00019824"/>
    </source>
</evidence>
<dbReference type="EMBL" id="SPOF01000016">
    <property type="protein sequence ID" value="TIB12973.1"/>
    <property type="molecule type" value="Genomic_DNA"/>
</dbReference>
<dbReference type="PROSITE" id="PS51746">
    <property type="entry name" value="PPM_2"/>
    <property type="match status" value="1"/>
</dbReference>
<dbReference type="InterPro" id="IPR001932">
    <property type="entry name" value="PPM-type_phosphatase-like_dom"/>
</dbReference>
<comment type="function">
    <text evidence="8">Required for endonucleolytic cleavage during polyadenylation-dependent pre-mRNA 3'-end formation.</text>
</comment>
<evidence type="ECO:0000256" key="9">
    <source>
        <dbReference type="SAM" id="MobiDB-lite"/>
    </source>
</evidence>
<sequence length="1359" mass="148887">MLRFGNLARHARQLKQTTQLRQYTFHVGCSWSSKPRLASEESFKKQSAYDDKHEVAQWRSQMMGDRLNVIGDAGEDFWFIEPHKDESGIALGIADGVGGWFSAKVDPSKFSQTLMWAAAKKAGGMNASEAVPMDLIDAGHKGVLGMEDVKAGSSTACVVTLDAHSGLLKGANLGDSTFVLIRDAQVIESTKQQTHFFNCPFQLSKLRKGIDKNHITDYAHSSDVFETRLQEGDCVLLFTDGLGDNVFLNEIIQLKQAVEDHMPNAHMTEKSQAFADTLVSYAKICMEDEFKVSPIELSARQEKIKGFIGGKVDEWVVKGSKSQPLTRGGSEPSKNRFKQSTPSPSPSTSSFEPSAGSGESTYIAMVSSRLLDGVNKVFMSSSTSLSGPADGVSYKNRRSPKKANVYSLANQIVQELEVAKTDVYLLRAVARQVHRYLSVFSSQLDPLLAMVCADPSFISVCNPNHSPTQSQSDTLNNPSTRRTPSPPPPTPLPIPSSQQQINNAQHFAFELAHTAWIIKNTILDAFEEGKIPQLAKDLIKDSLEKLDGHVVRVVNPTIKALRSYLGLLASGLRESYPDANTITRKNGNIEFNPLPYHLKALSKGMDASKKILVKMTGPCQPESEAWVARITVHLIWSAMLAFSVKKPATPQLNGKQVRKATTAPSTDSTATTKTRNASPTPIHSALGRVAAVSKPRTPSPDAVSIAESGDQGNCVIVAEMEAFVKMIDKFTDGLVQVSDVEPEDELEPESVALARSALKESIESLKTMKEFTATLSTPPDKTDVPVELPKVLALHLLIARKTGTPNTPDKIWKWSWDAYAEGIGGFGGAIRWQSAVFKVVEAALKHEEKREEDKEWNKLILDLILSIPPLNEFRLELDVNEELSIRLVEGRAELNGCELSLEKSLALKDELKCSIYTWTGCKLEITGQSLVEYTSNETPLITYLNLHLAFEQQRIKARNTQSDFKPSPEKPNERLPGYVNAVDASSSGYRVMVIGQEDSGKSTLSKTLLNYAARTGKGWTPIFVNLDPSDGGPLPPGTLSATAYSTSTQTTSPVNAFGSCSTSGAALDNSAALIPQALPYAHASPARNPKVYKILLEALARRLDMRLERDAKARSSGVFIDTPAAFTSANIGSDDKNSKYDLIKHALHAFRVDVLLVIGHEKLYIEMQRLLKSLDANIAQNIKILKVPKSGGAVETDDAYRSRIQAAQIKSFFYGNMSNISDEQLSPQSMTIKIDNLKVFKITEDKVAPSSALPIGASRVLENTQLERVNFESSSQLLTLVHSLLYLVKWPDSNNVLNKHAKEFEGDIDSKDLIRADLVGFLIVTAIDSAKRTITVLAPSPGRLPSLNAVFGSFEWQDT</sequence>
<feature type="region of interest" description="Disordered" evidence="9">
    <location>
        <begin position="463"/>
        <end position="497"/>
    </location>
</feature>
<feature type="region of interest" description="Disordered" evidence="9">
    <location>
        <begin position="959"/>
        <end position="978"/>
    </location>
</feature>
<feature type="region of interest" description="Disordered" evidence="9">
    <location>
        <begin position="319"/>
        <end position="357"/>
    </location>
</feature>
<evidence type="ECO:0000313" key="12">
    <source>
        <dbReference type="Proteomes" id="UP000306954"/>
    </source>
</evidence>
<dbReference type="Pfam" id="PF16575">
    <property type="entry name" value="CLP1_P"/>
    <property type="match status" value="1"/>
</dbReference>
<evidence type="ECO:0000313" key="11">
    <source>
        <dbReference type="EMBL" id="TIB12973.1"/>
    </source>
</evidence>
<dbReference type="PANTHER" id="PTHR12755:SF6">
    <property type="entry name" value="POLYRIBONUCLEOTIDE 5'-HYDROXYL-KINASE CLP1"/>
    <property type="match status" value="1"/>
</dbReference>
<comment type="subunit">
    <text evidence="8">Component of a pre-mRNA cleavage factor complex. Interacts directly with PCF11.</text>
</comment>
<accession>A0A4T0IBM7</accession>
<evidence type="ECO:0000256" key="2">
    <source>
        <dbReference type="ARBA" id="ARBA00018706"/>
    </source>
</evidence>
<comment type="similarity">
    <text evidence="8">Belongs to the Clp1 family. Clp1 subfamily.</text>
</comment>
<proteinExistence type="inferred from homology"/>
<dbReference type="Pfam" id="PF06807">
    <property type="entry name" value="Clp1"/>
    <property type="match status" value="1"/>
</dbReference>
<dbReference type="InterPro" id="IPR010655">
    <property type="entry name" value="Clp1_C"/>
</dbReference>
<dbReference type="InterPro" id="IPR032324">
    <property type="entry name" value="Clp1_N"/>
</dbReference>
<keyword evidence="6 8" id="KW-0067">ATP-binding</keyword>